<dbReference type="AlphaFoldDB" id="A0A2C6DJE4"/>
<dbReference type="GO" id="GO:0009055">
    <property type="term" value="F:electron transfer activity"/>
    <property type="evidence" value="ECO:0007669"/>
    <property type="project" value="InterPro"/>
</dbReference>
<dbReference type="SMART" id="SM00893">
    <property type="entry name" value="ETF"/>
    <property type="match status" value="1"/>
</dbReference>
<accession>A0A2C6DJE4</accession>
<dbReference type="InterPro" id="IPR014729">
    <property type="entry name" value="Rossmann-like_a/b/a_fold"/>
</dbReference>
<keyword evidence="2" id="KW-0249">Electron transport</keyword>
<sequence>MRVIACCKLVAEEQDISIKPDRSLDTTRATYKISPFDLNAIEAAVEAAAQVGDSTVEVLSVGGKVLENAKLRKDILSRGPDILHLVMDEKLDGALPYTTAHVLAAAATKIGFDLIICGDGSGDLYAQQTALLIGQRLRVPVVNAVSRIVSITNQQLVVERTLEDLVEVLDISLPAVLAVTGDINVPQIPAMKAILSAGKKPVSVMTMDELGLGNISTPVVISSVKAPEQTQRQRVIIEGDGEEQIATFIETLRSQLK</sequence>
<name>A0A2C6DJE4_9GAMM</name>
<comment type="similarity">
    <text evidence="1">Belongs to the ETF beta-subunit/FixA family.</text>
</comment>
<dbReference type="STRING" id="1111728.GCA_000427805_04432"/>
<feature type="domain" description="Electron transfer flavoprotein alpha/beta-subunit N-terminal" evidence="3">
    <location>
        <begin position="21"/>
        <end position="214"/>
    </location>
</feature>
<dbReference type="PIRSF" id="PIRSF000090">
    <property type="entry name" value="Beta-ETF"/>
    <property type="match status" value="1"/>
</dbReference>
<dbReference type="EMBL" id="PDDX01000001">
    <property type="protein sequence ID" value="PHI28565.1"/>
    <property type="molecule type" value="Genomic_DNA"/>
</dbReference>
<protein>
    <submittedName>
        <fullName evidence="4">Electron transfer flavoprotein</fullName>
    </submittedName>
</protein>
<evidence type="ECO:0000313" key="5">
    <source>
        <dbReference type="Proteomes" id="UP000224974"/>
    </source>
</evidence>
<keyword evidence="5" id="KW-1185">Reference proteome</keyword>
<dbReference type="RefSeq" id="WP_029093726.1">
    <property type="nucleotide sequence ID" value="NZ_PDDX01000001.1"/>
</dbReference>
<dbReference type="InterPro" id="IPR012255">
    <property type="entry name" value="ETF_b"/>
</dbReference>
<organism evidence="4 5">
    <name type="scientific">Budvicia aquatica</name>
    <dbReference type="NCBI Taxonomy" id="82979"/>
    <lineage>
        <taxon>Bacteria</taxon>
        <taxon>Pseudomonadati</taxon>
        <taxon>Pseudomonadota</taxon>
        <taxon>Gammaproteobacteria</taxon>
        <taxon>Enterobacterales</taxon>
        <taxon>Budviciaceae</taxon>
        <taxon>Budvicia</taxon>
    </lineage>
</organism>
<dbReference type="NCBIfam" id="NF002888">
    <property type="entry name" value="PRK03359.1"/>
    <property type="match status" value="1"/>
</dbReference>
<dbReference type="Proteomes" id="UP000224974">
    <property type="component" value="Unassembled WGS sequence"/>
</dbReference>
<keyword evidence="2" id="KW-0813">Transport</keyword>
<dbReference type="FunFam" id="3.40.50.620:FF:000072">
    <property type="entry name" value="Protein FixA homolog"/>
    <property type="match status" value="1"/>
</dbReference>
<dbReference type="Gene3D" id="3.40.50.620">
    <property type="entry name" value="HUPs"/>
    <property type="match status" value="1"/>
</dbReference>
<gene>
    <name evidence="4" type="ORF">CRN84_04095</name>
</gene>
<dbReference type="PANTHER" id="PTHR21294">
    <property type="entry name" value="ELECTRON TRANSFER FLAVOPROTEIN BETA-SUBUNIT"/>
    <property type="match status" value="1"/>
</dbReference>
<dbReference type="SUPFAM" id="SSF52402">
    <property type="entry name" value="Adenine nucleotide alpha hydrolases-like"/>
    <property type="match status" value="1"/>
</dbReference>
<dbReference type="OrthoDB" id="9804960at2"/>
<proteinExistence type="inferred from homology"/>
<evidence type="ECO:0000256" key="1">
    <source>
        <dbReference type="ARBA" id="ARBA00007557"/>
    </source>
</evidence>
<comment type="caution">
    <text evidence="4">The sequence shown here is derived from an EMBL/GenBank/DDBJ whole genome shotgun (WGS) entry which is preliminary data.</text>
</comment>
<dbReference type="InterPro" id="IPR014730">
    <property type="entry name" value="ETF_a/b_N"/>
</dbReference>
<evidence type="ECO:0000256" key="2">
    <source>
        <dbReference type="ARBA" id="ARBA00022982"/>
    </source>
</evidence>
<dbReference type="Pfam" id="PF01012">
    <property type="entry name" value="ETF"/>
    <property type="match status" value="1"/>
</dbReference>
<reference evidence="5" key="1">
    <citation type="submission" date="2017-09" db="EMBL/GenBank/DDBJ databases">
        <title>FDA dAtabase for Regulatory Grade micrObial Sequences (FDA-ARGOS): Supporting development and validation of Infectious Disease Dx tests.</title>
        <authorList>
            <person name="Minogue T."/>
            <person name="Wolcott M."/>
            <person name="Wasieloski L."/>
            <person name="Aguilar W."/>
            <person name="Moore D."/>
            <person name="Tallon L."/>
            <person name="Sadzewicz L."/>
            <person name="Ott S."/>
            <person name="Zhao X."/>
            <person name="Nagaraj S."/>
            <person name="Vavikolanu K."/>
            <person name="Aluvathingal J."/>
            <person name="Nadendla S."/>
            <person name="Sichtig H."/>
        </authorList>
    </citation>
    <scope>NUCLEOTIDE SEQUENCE [LARGE SCALE GENOMIC DNA]</scope>
    <source>
        <strain evidence="5">FDAARGOS_387</strain>
    </source>
</reference>
<evidence type="ECO:0000259" key="3">
    <source>
        <dbReference type="SMART" id="SM00893"/>
    </source>
</evidence>
<evidence type="ECO:0000313" key="4">
    <source>
        <dbReference type="EMBL" id="PHI28565.1"/>
    </source>
</evidence>
<dbReference type="PANTHER" id="PTHR21294:SF17">
    <property type="entry name" value="PROTEIN FIXA"/>
    <property type="match status" value="1"/>
</dbReference>